<dbReference type="Proteomes" id="UP000281245">
    <property type="component" value="Unassembled WGS sequence"/>
</dbReference>
<dbReference type="InterPro" id="IPR000836">
    <property type="entry name" value="PRTase_dom"/>
</dbReference>
<keyword evidence="11" id="KW-0660">Purine salvage</keyword>
<dbReference type="GO" id="GO:0006166">
    <property type="term" value="P:purine ribonucleoside salvage"/>
    <property type="evidence" value="ECO:0007669"/>
    <property type="project" value="UniProtKB-KW"/>
</dbReference>
<dbReference type="FunFam" id="3.40.50.2020:FF:000004">
    <property type="entry name" value="Adenine phosphoribosyltransferase"/>
    <property type="match status" value="1"/>
</dbReference>
<keyword evidence="9" id="KW-0328">Glycosyltransferase</keyword>
<evidence type="ECO:0000256" key="1">
    <source>
        <dbReference type="ARBA" id="ARBA00000868"/>
    </source>
</evidence>
<dbReference type="NCBIfam" id="NF002636">
    <property type="entry name" value="PRK02304.1-5"/>
    <property type="match status" value="1"/>
</dbReference>
<comment type="catalytic activity">
    <reaction evidence="1">
        <text>AMP + diphosphate = 5-phospho-alpha-D-ribose 1-diphosphate + adenine</text>
        <dbReference type="Rhea" id="RHEA:16609"/>
        <dbReference type="ChEBI" id="CHEBI:16708"/>
        <dbReference type="ChEBI" id="CHEBI:33019"/>
        <dbReference type="ChEBI" id="CHEBI:58017"/>
        <dbReference type="ChEBI" id="CHEBI:456215"/>
        <dbReference type="EC" id="2.4.2.7"/>
    </reaction>
</comment>
<dbReference type="PANTHER" id="PTHR32315:SF3">
    <property type="entry name" value="ADENINE PHOSPHORIBOSYLTRANSFERASE"/>
    <property type="match status" value="1"/>
</dbReference>
<evidence type="ECO:0000256" key="4">
    <source>
        <dbReference type="ARBA" id="ARBA00004659"/>
    </source>
</evidence>
<dbReference type="HAMAP" id="MF_00004">
    <property type="entry name" value="Aden_phosphoribosyltr"/>
    <property type="match status" value="1"/>
</dbReference>
<comment type="subunit">
    <text evidence="6">Homodimer.</text>
</comment>
<evidence type="ECO:0000256" key="12">
    <source>
        <dbReference type="SAM" id="MobiDB-lite"/>
    </source>
</evidence>
<organism evidence="14 15">
    <name type="scientific">Hortaea werneckii</name>
    <name type="common">Black yeast</name>
    <name type="synonym">Cladosporium werneckii</name>
    <dbReference type="NCBI Taxonomy" id="91943"/>
    <lineage>
        <taxon>Eukaryota</taxon>
        <taxon>Fungi</taxon>
        <taxon>Dikarya</taxon>
        <taxon>Ascomycota</taxon>
        <taxon>Pezizomycotina</taxon>
        <taxon>Dothideomycetes</taxon>
        <taxon>Dothideomycetidae</taxon>
        <taxon>Mycosphaerellales</taxon>
        <taxon>Teratosphaeriaceae</taxon>
        <taxon>Hortaea</taxon>
    </lineage>
</organism>
<keyword evidence="8" id="KW-0963">Cytoplasm</keyword>
<evidence type="ECO:0000256" key="5">
    <source>
        <dbReference type="ARBA" id="ARBA00008391"/>
    </source>
</evidence>
<proteinExistence type="inferred from homology"/>
<dbReference type="InterPro" id="IPR029057">
    <property type="entry name" value="PRTase-like"/>
</dbReference>
<dbReference type="SUPFAM" id="SSF53271">
    <property type="entry name" value="PRTase-like"/>
    <property type="match status" value="1"/>
</dbReference>
<dbReference type="GO" id="GO:0006168">
    <property type="term" value="P:adenine salvage"/>
    <property type="evidence" value="ECO:0007669"/>
    <property type="project" value="InterPro"/>
</dbReference>
<name>A0A3M6WE39_HORWE</name>
<evidence type="ECO:0000313" key="15">
    <source>
        <dbReference type="Proteomes" id="UP000281245"/>
    </source>
</evidence>
<evidence type="ECO:0000256" key="6">
    <source>
        <dbReference type="ARBA" id="ARBA00011738"/>
    </source>
</evidence>
<dbReference type="AlphaFoldDB" id="A0A3M6WE39"/>
<evidence type="ECO:0000256" key="2">
    <source>
        <dbReference type="ARBA" id="ARBA00003968"/>
    </source>
</evidence>
<evidence type="ECO:0000256" key="9">
    <source>
        <dbReference type="ARBA" id="ARBA00022676"/>
    </source>
</evidence>
<evidence type="ECO:0000256" key="8">
    <source>
        <dbReference type="ARBA" id="ARBA00022490"/>
    </source>
</evidence>
<dbReference type="UniPathway" id="UPA00588">
    <property type="reaction ID" value="UER00646"/>
</dbReference>
<comment type="caution">
    <text evidence="14">The sequence shown here is derived from an EMBL/GenBank/DDBJ whole genome shotgun (WGS) entry which is preliminary data.</text>
</comment>
<comment type="subcellular location">
    <subcellularLocation>
        <location evidence="3">Cytoplasm</location>
    </subcellularLocation>
</comment>
<evidence type="ECO:0000256" key="3">
    <source>
        <dbReference type="ARBA" id="ARBA00004496"/>
    </source>
</evidence>
<keyword evidence="10" id="KW-0808">Transferase</keyword>
<reference evidence="14 15" key="1">
    <citation type="journal article" date="2018" name="BMC Genomics">
        <title>Genomic evidence for intraspecific hybridization in a clonal and extremely halotolerant yeast.</title>
        <authorList>
            <person name="Gostincar C."/>
            <person name="Stajich J.E."/>
            <person name="Zupancic J."/>
            <person name="Zalar P."/>
            <person name="Gunde-Cimerman N."/>
        </authorList>
    </citation>
    <scope>NUCLEOTIDE SEQUENCE [LARGE SCALE GENOMIC DNA]</scope>
    <source>
        <strain evidence="14 15">EXF-6656</strain>
    </source>
</reference>
<dbReference type="GO" id="GO:0003999">
    <property type="term" value="F:adenine phosphoribosyltransferase activity"/>
    <property type="evidence" value="ECO:0007669"/>
    <property type="project" value="UniProtKB-EC"/>
</dbReference>
<feature type="region of interest" description="Disordered" evidence="12">
    <location>
        <begin position="35"/>
        <end position="97"/>
    </location>
</feature>
<dbReference type="GO" id="GO:0005737">
    <property type="term" value="C:cytoplasm"/>
    <property type="evidence" value="ECO:0007669"/>
    <property type="project" value="UniProtKB-SubCell"/>
</dbReference>
<dbReference type="GO" id="GO:0044209">
    <property type="term" value="P:AMP salvage"/>
    <property type="evidence" value="ECO:0007669"/>
    <property type="project" value="UniProtKB-UniPathway"/>
</dbReference>
<dbReference type="EMBL" id="QWIJ01001057">
    <property type="protein sequence ID" value="RMX76759.1"/>
    <property type="molecule type" value="Genomic_DNA"/>
</dbReference>
<dbReference type="Pfam" id="PF00156">
    <property type="entry name" value="Pribosyltran"/>
    <property type="match status" value="1"/>
</dbReference>
<evidence type="ECO:0000313" key="14">
    <source>
        <dbReference type="EMBL" id="RMX76759.1"/>
    </source>
</evidence>
<evidence type="ECO:0000256" key="10">
    <source>
        <dbReference type="ARBA" id="ARBA00022679"/>
    </source>
</evidence>
<dbReference type="InterPro" id="IPR050054">
    <property type="entry name" value="UPRTase/APRTase"/>
</dbReference>
<sequence length="342" mass="36400">MMRDFLLSFDYRITAAAACLVPYILLSWSCSPAMSGQPVSFDQHPPHGHPANTDPSTQSTDKPSTASHPPSTKPDPTESQPHPKFHGPDGKTGGAVQDAAQGGFAAAPSTSPAEQPGAQINGPELARLKAMLRRGLRQFPDWPEKGILFEDIMPLFASHALHSSLTRAMEMQIAHVFNTTTGEKSDVDVVVGLESRGFLFGPQLALRLGAGFVPVRKKGKLPGEVATETFKKEYGEDVFQMQSDAIQKGQKVVIVDDIIATGGSAAAAGNLVRKLGGNLLGYVFIMELDFLKGREKLDAPVHTLLTGQEKGLDLPLGQTKESAEEAAKPVTDAGGAASQQQP</sequence>
<dbReference type="GO" id="GO:0002055">
    <property type="term" value="F:adenine binding"/>
    <property type="evidence" value="ECO:0007669"/>
    <property type="project" value="TreeGrafter"/>
</dbReference>
<dbReference type="Gene3D" id="3.40.50.2020">
    <property type="match status" value="1"/>
</dbReference>
<comment type="similarity">
    <text evidence="5">Belongs to the purine/pyrimidine phosphoribosyltransferase family.</text>
</comment>
<feature type="region of interest" description="Disordered" evidence="12">
    <location>
        <begin position="310"/>
        <end position="342"/>
    </location>
</feature>
<evidence type="ECO:0000256" key="11">
    <source>
        <dbReference type="ARBA" id="ARBA00022726"/>
    </source>
</evidence>
<gene>
    <name evidence="14" type="ORF">D0869_10432</name>
</gene>
<dbReference type="NCBIfam" id="TIGR01090">
    <property type="entry name" value="apt"/>
    <property type="match status" value="1"/>
</dbReference>
<comment type="function">
    <text evidence="2">Catalyzes a salvage reaction resulting in the formation of AMP, that is energically less costly than de novo synthesis.</text>
</comment>
<feature type="domain" description="Phosphoribosyltransferase" evidence="13">
    <location>
        <begin position="168"/>
        <end position="286"/>
    </location>
</feature>
<dbReference type="PANTHER" id="PTHR32315">
    <property type="entry name" value="ADENINE PHOSPHORIBOSYLTRANSFERASE"/>
    <property type="match status" value="1"/>
</dbReference>
<dbReference type="OrthoDB" id="363185at2759"/>
<feature type="compositionally biased region" description="Polar residues" evidence="12">
    <location>
        <begin position="53"/>
        <end position="70"/>
    </location>
</feature>
<comment type="pathway">
    <text evidence="4">Purine metabolism; AMP biosynthesis via salvage pathway; AMP from adenine: step 1/1.</text>
</comment>
<evidence type="ECO:0000259" key="13">
    <source>
        <dbReference type="Pfam" id="PF00156"/>
    </source>
</evidence>
<evidence type="ECO:0000256" key="7">
    <source>
        <dbReference type="ARBA" id="ARBA00011893"/>
    </source>
</evidence>
<protein>
    <recommendedName>
        <fullName evidence="7">adenine phosphoribosyltransferase</fullName>
        <ecNumber evidence="7">2.4.2.7</ecNumber>
    </recommendedName>
</protein>
<dbReference type="GO" id="GO:0016208">
    <property type="term" value="F:AMP binding"/>
    <property type="evidence" value="ECO:0007669"/>
    <property type="project" value="TreeGrafter"/>
</dbReference>
<accession>A0A3M6WE39</accession>
<dbReference type="CDD" id="cd06223">
    <property type="entry name" value="PRTases_typeI"/>
    <property type="match status" value="1"/>
</dbReference>
<dbReference type="VEuPathDB" id="FungiDB:BTJ68_05089"/>
<dbReference type="InterPro" id="IPR005764">
    <property type="entry name" value="Ade_phspho_trans"/>
</dbReference>
<dbReference type="EC" id="2.4.2.7" evidence="7"/>